<gene>
    <name evidence="5" type="ordered locus">AALP_Aa6g033700</name>
</gene>
<dbReference type="InterPro" id="IPR004146">
    <property type="entry name" value="DC1"/>
</dbReference>
<dbReference type="Proteomes" id="UP000029120">
    <property type="component" value="Chromosome 6"/>
</dbReference>
<evidence type="ECO:0000313" key="5">
    <source>
        <dbReference type="EMBL" id="KFK30851.1"/>
    </source>
</evidence>
<feature type="domain" description="Phorbol-ester/DAG-type" evidence="4">
    <location>
        <begin position="182"/>
        <end position="235"/>
    </location>
</feature>
<dbReference type="OMA" id="MICHIEV"/>
<name>A0A087GLU9_ARAAL</name>
<dbReference type="SMART" id="SM00109">
    <property type="entry name" value="C1"/>
    <property type="match status" value="5"/>
</dbReference>
<feature type="domain" description="Phorbol-ester/DAG-type" evidence="4">
    <location>
        <begin position="379"/>
        <end position="429"/>
    </location>
</feature>
<keyword evidence="2" id="KW-0677">Repeat</keyword>
<dbReference type="eggNOG" id="ENOG502RANS">
    <property type="taxonomic scope" value="Eukaryota"/>
</dbReference>
<dbReference type="Gramene" id="KFK30851">
    <property type="protein sequence ID" value="KFK30851"/>
    <property type="gene ID" value="AALP_AA6G033700"/>
</dbReference>
<dbReference type="EMBL" id="CM002874">
    <property type="protein sequence ID" value="KFK30851.1"/>
    <property type="molecule type" value="Genomic_DNA"/>
</dbReference>
<dbReference type="InterPro" id="IPR054483">
    <property type="entry name" value="DC1-like_CT"/>
</dbReference>
<feature type="domain" description="Phorbol-ester/DAG-type" evidence="4">
    <location>
        <begin position="68"/>
        <end position="112"/>
    </location>
</feature>
<reference evidence="6" key="1">
    <citation type="journal article" date="2015" name="Nat. Plants">
        <title>Genome expansion of Arabis alpina linked with retrotransposition and reduced symmetric DNA methylation.</title>
        <authorList>
            <person name="Willing E.M."/>
            <person name="Rawat V."/>
            <person name="Mandakova T."/>
            <person name="Maumus F."/>
            <person name="James G.V."/>
            <person name="Nordstroem K.J."/>
            <person name="Becker C."/>
            <person name="Warthmann N."/>
            <person name="Chica C."/>
            <person name="Szarzynska B."/>
            <person name="Zytnicki M."/>
            <person name="Albani M.C."/>
            <person name="Kiefer C."/>
            <person name="Bergonzi S."/>
            <person name="Castaings L."/>
            <person name="Mateos J.L."/>
            <person name="Berns M.C."/>
            <person name="Bujdoso N."/>
            <person name="Piofczyk T."/>
            <person name="de Lorenzo L."/>
            <person name="Barrero-Sicilia C."/>
            <person name="Mateos I."/>
            <person name="Piednoel M."/>
            <person name="Hagmann J."/>
            <person name="Chen-Min-Tao R."/>
            <person name="Iglesias-Fernandez R."/>
            <person name="Schuster S.C."/>
            <person name="Alonso-Blanco C."/>
            <person name="Roudier F."/>
            <person name="Carbonero P."/>
            <person name="Paz-Ares J."/>
            <person name="Davis S.J."/>
            <person name="Pecinka A."/>
            <person name="Quesneville H."/>
            <person name="Colot V."/>
            <person name="Lysak M.A."/>
            <person name="Weigel D."/>
            <person name="Coupland G."/>
            <person name="Schneeberger K."/>
        </authorList>
    </citation>
    <scope>NUCLEOTIDE SEQUENCE [LARGE SCALE GENOMIC DNA]</scope>
    <source>
        <strain evidence="6">cv. Pajares</strain>
    </source>
</reference>
<dbReference type="PANTHER" id="PTHR32410:SF154">
    <property type="entry name" value="CHP-RICH ZINC FINGER PROTEIN-LIKE-RELATED"/>
    <property type="match status" value="1"/>
</dbReference>
<dbReference type="InterPro" id="IPR053192">
    <property type="entry name" value="Vacuole_Formation_Reg"/>
</dbReference>
<evidence type="ECO:0000256" key="2">
    <source>
        <dbReference type="ARBA" id="ARBA00022737"/>
    </source>
</evidence>
<dbReference type="InterPro" id="IPR002219">
    <property type="entry name" value="PKC_DAG/PE"/>
</dbReference>
<dbReference type="OrthoDB" id="938199at2759"/>
<evidence type="ECO:0000256" key="3">
    <source>
        <dbReference type="ARBA" id="ARBA00022833"/>
    </source>
</evidence>
<feature type="domain" description="Phorbol-ester/DAG-type" evidence="4">
    <location>
        <begin position="294"/>
        <end position="345"/>
    </location>
</feature>
<evidence type="ECO:0000256" key="1">
    <source>
        <dbReference type="ARBA" id="ARBA00022723"/>
    </source>
</evidence>
<evidence type="ECO:0000313" key="6">
    <source>
        <dbReference type="Proteomes" id="UP000029120"/>
    </source>
</evidence>
<dbReference type="AlphaFoldDB" id="A0A087GLU9"/>
<dbReference type="Pfam" id="PF03107">
    <property type="entry name" value="C1_2"/>
    <property type="match status" value="6"/>
</dbReference>
<keyword evidence="6" id="KW-1185">Reference proteome</keyword>
<proteinExistence type="predicted"/>
<dbReference type="SUPFAM" id="SSF57889">
    <property type="entry name" value="Cysteine-rich domain"/>
    <property type="match status" value="7"/>
</dbReference>
<feature type="domain" description="Phorbol-ester/DAG-type" evidence="4">
    <location>
        <begin position="242"/>
        <end position="288"/>
    </location>
</feature>
<dbReference type="GO" id="GO:0046872">
    <property type="term" value="F:metal ion binding"/>
    <property type="evidence" value="ECO:0007669"/>
    <property type="project" value="UniProtKB-KW"/>
</dbReference>
<dbReference type="InterPro" id="IPR046349">
    <property type="entry name" value="C1-like_sf"/>
</dbReference>
<keyword evidence="1" id="KW-0479">Metal-binding</keyword>
<dbReference type="PANTHER" id="PTHR32410">
    <property type="entry name" value="CYSTEINE/HISTIDINE-RICH C1 DOMAIN FAMILY PROTEIN"/>
    <property type="match status" value="1"/>
</dbReference>
<evidence type="ECO:0000259" key="4">
    <source>
        <dbReference type="SMART" id="SM00109"/>
    </source>
</evidence>
<sequence length="646" mass="73983">MDSDEGVSLPWIHKHLMVPWNDMRKGDCCGRFEAISAGYYCKSCDFFAHKKCGDEASESIQHPSHSIHPLWLQSIPHKNVCNLCGSKFVDIYYRCEICNFNVDLHCAKYPPPEVIDVSVTHPHKLTLFKKRITFDCDAKCGKRGDYEFAYKCHECDDISFHVDCVWNQLEVEHPLEVNHSYHSVHALKLLTGQPPEYSDGKCRLCGKKVDKVFYHCSSCNFTLDMCCVLNPPQQSLLDLRAHDHQLSLVPRLDSFTCNACGLKGDRSPYVCFQCDFKIHQDCLGLPRIINITRHDHRISRTSVLGVVGSVCGVCRKKVDWTYGGYSCQRCPGYVVHSKCATRQDVWNEKELEGVPEEIEDIEPYIVIDENTIQHFSHKEHYLRLNVNGVLYEVSKRCNACIHPIGLQSFYDCIDCDFVLHQNCAAHPKNRWHMLHSEQLTLVTNEVGFFQCGACLRMSNGFMYKFGDTKLDVRCISISEPFFHPSHPLHPLYYLSLDKDEICNGCNLEEPHVLRCIEDGCEFFLGFKCATLPQVVMIDGDLLSLCYGEEEGSGKYWCDICEKETNPETWFYKAHSAIFHKECVVGDFSGLMPRTTIEYLDRSFEVVLNDGTTRPFCKGCESRCIYPIILKLLGNSDTYFCSDKCIC</sequence>
<dbReference type="Pfam" id="PF22926">
    <property type="entry name" value="C1-like_CT"/>
    <property type="match status" value="1"/>
</dbReference>
<organism evidence="5 6">
    <name type="scientific">Arabis alpina</name>
    <name type="common">Alpine rock-cress</name>
    <dbReference type="NCBI Taxonomy" id="50452"/>
    <lineage>
        <taxon>Eukaryota</taxon>
        <taxon>Viridiplantae</taxon>
        <taxon>Streptophyta</taxon>
        <taxon>Embryophyta</taxon>
        <taxon>Tracheophyta</taxon>
        <taxon>Spermatophyta</taxon>
        <taxon>Magnoliopsida</taxon>
        <taxon>eudicotyledons</taxon>
        <taxon>Gunneridae</taxon>
        <taxon>Pentapetalae</taxon>
        <taxon>rosids</taxon>
        <taxon>malvids</taxon>
        <taxon>Brassicales</taxon>
        <taxon>Brassicaceae</taxon>
        <taxon>Arabideae</taxon>
        <taxon>Arabis</taxon>
    </lineage>
</organism>
<accession>A0A087GLU9</accession>
<keyword evidence="3" id="KW-0862">Zinc</keyword>
<protein>
    <recommendedName>
        <fullName evidence="4">Phorbol-ester/DAG-type domain-containing protein</fullName>
    </recommendedName>
</protein>